<organism evidence="2 3">
    <name type="scientific">Bursaphelenchus okinawaensis</name>
    <dbReference type="NCBI Taxonomy" id="465554"/>
    <lineage>
        <taxon>Eukaryota</taxon>
        <taxon>Metazoa</taxon>
        <taxon>Ecdysozoa</taxon>
        <taxon>Nematoda</taxon>
        <taxon>Chromadorea</taxon>
        <taxon>Rhabditida</taxon>
        <taxon>Tylenchina</taxon>
        <taxon>Tylenchomorpha</taxon>
        <taxon>Aphelenchoidea</taxon>
        <taxon>Aphelenchoididae</taxon>
        <taxon>Bursaphelenchus</taxon>
    </lineage>
</organism>
<accession>A0A811KM37</accession>
<dbReference type="Proteomes" id="UP000614601">
    <property type="component" value="Unassembled WGS sequence"/>
</dbReference>
<protein>
    <submittedName>
        <fullName evidence="2">Uncharacterized protein</fullName>
    </submittedName>
</protein>
<proteinExistence type="predicted"/>
<evidence type="ECO:0000256" key="1">
    <source>
        <dbReference type="SAM" id="SignalP"/>
    </source>
</evidence>
<dbReference type="Proteomes" id="UP000783686">
    <property type="component" value="Unassembled WGS sequence"/>
</dbReference>
<evidence type="ECO:0000313" key="2">
    <source>
        <dbReference type="EMBL" id="CAD5216665.1"/>
    </source>
</evidence>
<keyword evidence="1" id="KW-0732">Signal</keyword>
<comment type="caution">
    <text evidence="2">The sequence shown here is derived from an EMBL/GenBank/DDBJ whole genome shotgun (WGS) entry which is preliminary data.</text>
</comment>
<dbReference type="OrthoDB" id="10409854at2759"/>
<name>A0A811KM37_9BILA</name>
<sequence>MFSYVVLSLVFVSAQANFLQEIGDFFEPAEIKDIDMAKLGLTLFNIEWGAHASQFQKDIPLFGTISKFSAQIAAPLQFASIIICPQCTTHVMDIQNAIKSNNDVPRWLVETAVPLAVCPMFYAVDPQLVPICLVGGFGASVFLTHADANTVCQILPFCASKYKRESEDEESEESQELSDLVTESPFNNVTHAIRSISQLPVTQQKEVFKRVASLAKDSMNSDVKTFARKVRDVFEHIKNAQK</sequence>
<feature type="signal peptide" evidence="1">
    <location>
        <begin position="1"/>
        <end position="16"/>
    </location>
</feature>
<gene>
    <name evidence="2" type="ORF">BOKJ2_LOCUS6701</name>
</gene>
<dbReference type="EMBL" id="CAJFCW020000003">
    <property type="protein sequence ID" value="CAG9106383.1"/>
    <property type="molecule type" value="Genomic_DNA"/>
</dbReference>
<keyword evidence="3" id="KW-1185">Reference proteome</keyword>
<dbReference type="AlphaFoldDB" id="A0A811KM37"/>
<dbReference type="EMBL" id="CAJFDH010000003">
    <property type="protein sequence ID" value="CAD5216665.1"/>
    <property type="molecule type" value="Genomic_DNA"/>
</dbReference>
<reference evidence="2" key="1">
    <citation type="submission" date="2020-09" db="EMBL/GenBank/DDBJ databases">
        <authorList>
            <person name="Kikuchi T."/>
        </authorList>
    </citation>
    <scope>NUCLEOTIDE SEQUENCE</scope>
    <source>
        <strain evidence="2">SH1</strain>
    </source>
</reference>
<evidence type="ECO:0000313" key="3">
    <source>
        <dbReference type="Proteomes" id="UP000614601"/>
    </source>
</evidence>
<feature type="chain" id="PRO_5036221091" evidence="1">
    <location>
        <begin position="17"/>
        <end position="242"/>
    </location>
</feature>